<feature type="domain" description="C1q" evidence="6">
    <location>
        <begin position="228"/>
        <end position="360"/>
    </location>
</feature>
<gene>
    <name evidence="7" type="ORF">FSP39_015341</name>
</gene>
<dbReference type="Pfam" id="PF00884">
    <property type="entry name" value="Sulfatase"/>
    <property type="match status" value="1"/>
</dbReference>
<evidence type="ECO:0000313" key="7">
    <source>
        <dbReference type="EMBL" id="KAK3102965.1"/>
    </source>
</evidence>
<dbReference type="InterPro" id="IPR047115">
    <property type="entry name" value="ARSB"/>
</dbReference>
<dbReference type="Gene3D" id="3.40.720.10">
    <property type="entry name" value="Alkaline Phosphatase, subunit A"/>
    <property type="match status" value="2"/>
</dbReference>
<dbReference type="SUPFAM" id="SSF53649">
    <property type="entry name" value="Alkaline phosphatase-like"/>
    <property type="match status" value="1"/>
</dbReference>
<dbReference type="GO" id="GO:0046872">
    <property type="term" value="F:metal ion binding"/>
    <property type="evidence" value="ECO:0007669"/>
    <property type="project" value="UniProtKB-KW"/>
</dbReference>
<proteinExistence type="inferred from homology"/>
<evidence type="ECO:0000256" key="4">
    <source>
        <dbReference type="ARBA" id="ARBA00022837"/>
    </source>
</evidence>
<dbReference type="AlphaFoldDB" id="A0AA88YNA5"/>
<dbReference type="PRINTS" id="PR00007">
    <property type="entry name" value="COMPLEMNTC1Q"/>
</dbReference>
<comment type="cofactor">
    <cofactor evidence="1">
        <name>Ca(2+)</name>
        <dbReference type="ChEBI" id="CHEBI:29108"/>
    </cofactor>
</comment>
<comment type="similarity">
    <text evidence="2">Belongs to the sulfatase family.</text>
</comment>
<dbReference type="SUPFAM" id="SSF49842">
    <property type="entry name" value="TNF-like"/>
    <property type="match status" value="1"/>
</dbReference>
<evidence type="ECO:0000259" key="6">
    <source>
        <dbReference type="PROSITE" id="PS50871"/>
    </source>
</evidence>
<accession>A0AA88YNA5</accession>
<dbReference type="Gene3D" id="2.60.120.40">
    <property type="match status" value="1"/>
</dbReference>
<dbReference type="Pfam" id="PF00386">
    <property type="entry name" value="C1q"/>
    <property type="match status" value="1"/>
</dbReference>
<dbReference type="PANTHER" id="PTHR10342">
    <property type="entry name" value="ARYLSULFATASE"/>
    <property type="match status" value="1"/>
</dbReference>
<name>A0AA88YNA5_PINIB</name>
<reference evidence="7" key="1">
    <citation type="submission" date="2019-08" db="EMBL/GenBank/DDBJ databases">
        <title>The improved chromosome-level genome for the pearl oyster Pinctada fucata martensii using PacBio sequencing and Hi-C.</title>
        <authorList>
            <person name="Zheng Z."/>
        </authorList>
    </citation>
    <scope>NUCLEOTIDE SEQUENCE</scope>
    <source>
        <strain evidence="7">ZZ-2019</strain>
        <tissue evidence="7">Adductor muscle</tissue>
    </source>
</reference>
<evidence type="ECO:0000256" key="2">
    <source>
        <dbReference type="ARBA" id="ARBA00008779"/>
    </source>
</evidence>
<dbReference type="InterPro" id="IPR008983">
    <property type="entry name" value="Tumour_necrosis_fac-like_dom"/>
</dbReference>
<dbReference type="SMART" id="SM00110">
    <property type="entry name" value="C1Q"/>
    <property type="match status" value="1"/>
</dbReference>
<dbReference type="GO" id="GO:0008484">
    <property type="term" value="F:sulfuric ester hydrolase activity"/>
    <property type="evidence" value="ECO:0007669"/>
    <property type="project" value="InterPro"/>
</dbReference>
<dbReference type="InterPro" id="IPR001073">
    <property type="entry name" value="C1q_dom"/>
</dbReference>
<evidence type="ECO:0000313" key="8">
    <source>
        <dbReference type="Proteomes" id="UP001186944"/>
    </source>
</evidence>
<evidence type="ECO:0000256" key="1">
    <source>
        <dbReference type="ARBA" id="ARBA00001913"/>
    </source>
</evidence>
<dbReference type="Proteomes" id="UP001186944">
    <property type="component" value="Unassembled WGS sequence"/>
</dbReference>
<dbReference type="EMBL" id="VSWD01000005">
    <property type="protein sequence ID" value="KAK3102965.1"/>
    <property type="molecule type" value="Genomic_DNA"/>
</dbReference>
<dbReference type="InterPro" id="IPR000917">
    <property type="entry name" value="Sulfatase_N"/>
</dbReference>
<dbReference type="PANTHER" id="PTHR10342:SF274">
    <property type="entry name" value="ARYLSULFATASE B"/>
    <property type="match status" value="1"/>
</dbReference>
<organism evidence="7 8">
    <name type="scientific">Pinctada imbricata</name>
    <name type="common">Atlantic pearl-oyster</name>
    <name type="synonym">Pinctada martensii</name>
    <dbReference type="NCBI Taxonomy" id="66713"/>
    <lineage>
        <taxon>Eukaryota</taxon>
        <taxon>Metazoa</taxon>
        <taxon>Spiralia</taxon>
        <taxon>Lophotrochozoa</taxon>
        <taxon>Mollusca</taxon>
        <taxon>Bivalvia</taxon>
        <taxon>Autobranchia</taxon>
        <taxon>Pteriomorphia</taxon>
        <taxon>Pterioida</taxon>
        <taxon>Pterioidea</taxon>
        <taxon>Pteriidae</taxon>
        <taxon>Pinctada</taxon>
    </lineage>
</organism>
<dbReference type="PROSITE" id="PS50871">
    <property type="entry name" value="C1Q"/>
    <property type="match status" value="1"/>
</dbReference>
<protein>
    <recommendedName>
        <fullName evidence="6">C1q domain-containing protein</fullName>
    </recommendedName>
</protein>
<keyword evidence="8" id="KW-1185">Reference proteome</keyword>
<evidence type="ECO:0000256" key="3">
    <source>
        <dbReference type="ARBA" id="ARBA00022723"/>
    </source>
</evidence>
<dbReference type="InterPro" id="IPR017850">
    <property type="entry name" value="Alkaline_phosphatase_core_sf"/>
</dbReference>
<keyword evidence="5" id="KW-0325">Glycoprotein</keyword>
<sequence>MTGRYPHKVGLQHKTISATQPNYVPLQFDLLPKKLKEQNYTTHMIGKWHLGFCNTSLTPTERGFDSFFGFYNGGEDYYNQEIGLYRDFRWDLNRYDLEASSYNSYSTNGGQPNKGGNNYPLRGTKGTYWEGGTRVPGFIYSKTELSQTGYTSDKPHADRTQQKFCLHQNGFVLYTCSKTNTEAVRNTYCLRTDRIRITNFSLPTFLHVDSTYLLTSRVMTTALATLPVSSENIAFSAQLKKGVLTDMKAGQTIKFDDVITNEGNGYSKESGIFTAPLGGMYTLSWSFLTYNKGHAHLFLYRNGNEVFRTYSGDQSNRHETGGATINLRLNTGDKVELRSGTNGGNLHHLYSVFSGIRVFG</sequence>
<comment type="caution">
    <text evidence="7">The sequence shown here is derived from an EMBL/GenBank/DDBJ whole genome shotgun (WGS) entry which is preliminary data.</text>
</comment>
<keyword evidence="3" id="KW-0479">Metal-binding</keyword>
<keyword evidence="4" id="KW-0106">Calcium</keyword>
<evidence type="ECO:0000256" key="5">
    <source>
        <dbReference type="ARBA" id="ARBA00023180"/>
    </source>
</evidence>